<evidence type="ECO:0000256" key="13">
    <source>
        <dbReference type="SAM" id="MobiDB-lite"/>
    </source>
</evidence>
<evidence type="ECO:0000256" key="12">
    <source>
        <dbReference type="RuleBase" id="RU000442"/>
    </source>
</evidence>
<keyword evidence="4 12" id="KW-0548">Nucleotidyltransferase</keyword>
<dbReference type="FunFam" id="3.30.420.10:FF:000018">
    <property type="entry name" value="DNA polymerase"/>
    <property type="match status" value="1"/>
</dbReference>
<dbReference type="Gene3D" id="1.10.132.60">
    <property type="entry name" value="DNA polymerase family B, C-terminal domain"/>
    <property type="match status" value="1"/>
</dbReference>
<feature type="domain" description="DNA polymerase alpha catalytic subunit N-terminal" evidence="17">
    <location>
        <begin position="54"/>
        <end position="99"/>
    </location>
</feature>
<dbReference type="InterPro" id="IPR024647">
    <property type="entry name" value="DNA_pol_a_cat_su_N"/>
</dbReference>
<dbReference type="Pfam" id="PF12254">
    <property type="entry name" value="DNA_pol_alpha_N"/>
    <property type="match status" value="1"/>
</dbReference>
<dbReference type="Gene3D" id="3.90.1600.10">
    <property type="entry name" value="Palm domain of DNA polymerase"/>
    <property type="match status" value="1"/>
</dbReference>
<dbReference type="Gene3D" id="2.40.50.730">
    <property type="match status" value="1"/>
</dbReference>
<dbReference type="Gene3D" id="1.10.287.690">
    <property type="entry name" value="Helix hairpin bin"/>
    <property type="match status" value="1"/>
</dbReference>
<dbReference type="InterPro" id="IPR043502">
    <property type="entry name" value="DNA/RNA_pol_sf"/>
</dbReference>
<feature type="compositionally biased region" description="Basic and acidic residues" evidence="13">
    <location>
        <begin position="232"/>
        <end position="248"/>
    </location>
</feature>
<keyword evidence="6" id="KW-0479">Metal-binding</keyword>
<dbReference type="InterPro" id="IPR015088">
    <property type="entry name" value="Znf_DNA-dir_DNA_pol_B_alpha"/>
</dbReference>
<dbReference type="GO" id="GO:0003688">
    <property type="term" value="F:DNA replication origin binding"/>
    <property type="evidence" value="ECO:0007669"/>
    <property type="project" value="TreeGrafter"/>
</dbReference>
<dbReference type="PANTHER" id="PTHR45861">
    <property type="entry name" value="DNA POLYMERASE ALPHA CATALYTIC SUBUNIT"/>
    <property type="match status" value="1"/>
</dbReference>
<dbReference type="GO" id="GO:0033554">
    <property type="term" value="P:cellular response to stress"/>
    <property type="evidence" value="ECO:0007669"/>
    <property type="project" value="UniProtKB-ARBA"/>
</dbReference>
<dbReference type="FunFam" id="1.10.132.60:FF:000004">
    <property type="entry name" value="DNA polymerase"/>
    <property type="match status" value="1"/>
</dbReference>
<feature type="domain" description="DNA-directed DNA polymerase family B multifunctional" evidence="14">
    <location>
        <begin position="791"/>
        <end position="1237"/>
    </location>
</feature>
<reference evidence="18 19" key="1">
    <citation type="submission" date="2024-05" db="EMBL/GenBank/DDBJ databases">
        <authorList>
            <person name="Wallberg A."/>
        </authorList>
    </citation>
    <scope>NUCLEOTIDE SEQUENCE [LARGE SCALE GENOMIC DNA]</scope>
</reference>
<dbReference type="Proteomes" id="UP001497623">
    <property type="component" value="Unassembled WGS sequence"/>
</dbReference>
<evidence type="ECO:0000259" key="16">
    <source>
        <dbReference type="Pfam" id="PF08996"/>
    </source>
</evidence>
<dbReference type="Pfam" id="PF03104">
    <property type="entry name" value="DNA_pol_B_exo1"/>
    <property type="match status" value="1"/>
</dbReference>
<feature type="compositionally biased region" description="Low complexity" evidence="13">
    <location>
        <begin position="119"/>
        <end position="129"/>
    </location>
</feature>
<evidence type="ECO:0000256" key="8">
    <source>
        <dbReference type="ARBA" id="ARBA00022833"/>
    </source>
</evidence>
<comment type="caution">
    <text evidence="18">The sequence shown here is derived from an EMBL/GenBank/DDBJ whole genome shotgun (WGS) entry which is preliminary data.</text>
</comment>
<feature type="region of interest" description="Disordered" evidence="13">
    <location>
        <begin position="210"/>
        <end position="248"/>
    </location>
</feature>
<dbReference type="InterPro" id="IPR036397">
    <property type="entry name" value="RNaseH_sf"/>
</dbReference>
<dbReference type="PRINTS" id="PR00106">
    <property type="entry name" value="DNAPOLB"/>
</dbReference>
<dbReference type="GO" id="GO:0003887">
    <property type="term" value="F:DNA-directed DNA polymerase activity"/>
    <property type="evidence" value="ECO:0007669"/>
    <property type="project" value="UniProtKB-KW"/>
</dbReference>
<dbReference type="InterPro" id="IPR006172">
    <property type="entry name" value="DNA-dir_DNA_pol_B"/>
</dbReference>
<evidence type="ECO:0000256" key="5">
    <source>
        <dbReference type="ARBA" id="ARBA00022705"/>
    </source>
</evidence>
<dbReference type="Gene3D" id="3.30.70.2820">
    <property type="match status" value="1"/>
</dbReference>
<dbReference type="InterPro" id="IPR012337">
    <property type="entry name" value="RNaseH-like_sf"/>
</dbReference>
<dbReference type="InterPro" id="IPR017964">
    <property type="entry name" value="DNA-dir_DNA_pol_B_CS"/>
</dbReference>
<keyword evidence="7" id="KW-0863">Zinc-finger</keyword>
<dbReference type="FunFam" id="3.30.70.2820:FF:000001">
    <property type="entry name" value="DNA polymerase"/>
    <property type="match status" value="1"/>
</dbReference>
<keyword evidence="11" id="KW-0539">Nucleus</keyword>
<comment type="catalytic activity">
    <reaction evidence="12">
        <text>DNA(n) + a 2'-deoxyribonucleoside 5'-triphosphate = DNA(n+1) + diphosphate</text>
        <dbReference type="Rhea" id="RHEA:22508"/>
        <dbReference type="Rhea" id="RHEA-COMP:17339"/>
        <dbReference type="Rhea" id="RHEA-COMP:17340"/>
        <dbReference type="ChEBI" id="CHEBI:33019"/>
        <dbReference type="ChEBI" id="CHEBI:61560"/>
        <dbReference type="ChEBI" id="CHEBI:173112"/>
        <dbReference type="EC" id="2.7.7.7"/>
    </reaction>
</comment>
<evidence type="ECO:0000313" key="19">
    <source>
        <dbReference type="Proteomes" id="UP001497623"/>
    </source>
</evidence>
<dbReference type="GO" id="GO:1902975">
    <property type="term" value="P:mitotic DNA replication initiation"/>
    <property type="evidence" value="ECO:0007669"/>
    <property type="project" value="InterPro"/>
</dbReference>
<dbReference type="SUPFAM" id="SSF90234">
    <property type="entry name" value="Zinc finger domain of DNA polymerase-alpha"/>
    <property type="match status" value="1"/>
</dbReference>
<dbReference type="GO" id="GO:0006273">
    <property type="term" value="P:lagging strand elongation"/>
    <property type="evidence" value="ECO:0007669"/>
    <property type="project" value="TreeGrafter"/>
</dbReference>
<evidence type="ECO:0000256" key="4">
    <source>
        <dbReference type="ARBA" id="ARBA00022695"/>
    </source>
</evidence>
<keyword evidence="3 12" id="KW-0808">Transferase</keyword>
<feature type="domain" description="DNA-directed DNA polymerase family B exonuclease" evidence="15">
    <location>
        <begin position="488"/>
        <end position="721"/>
    </location>
</feature>
<evidence type="ECO:0000256" key="7">
    <source>
        <dbReference type="ARBA" id="ARBA00022771"/>
    </source>
</evidence>
<dbReference type="InterPro" id="IPR006134">
    <property type="entry name" value="DNA-dir_DNA_pol_B_multi_dom"/>
</dbReference>
<dbReference type="PANTHER" id="PTHR45861:SF1">
    <property type="entry name" value="DNA POLYMERASE ALPHA CATALYTIC SUBUNIT"/>
    <property type="match status" value="1"/>
</dbReference>
<gene>
    <name evidence="18" type="ORF">MNOR_LOCUS17602</name>
</gene>
<feature type="region of interest" description="Disordered" evidence="13">
    <location>
        <begin position="1"/>
        <end position="29"/>
    </location>
</feature>
<protein>
    <recommendedName>
        <fullName evidence="12">DNA polymerase</fullName>
        <ecNumber evidence="12">2.7.7.7</ecNumber>
    </recommendedName>
</protein>
<dbReference type="InterPro" id="IPR006133">
    <property type="entry name" value="DNA-dir_DNA_pol_B_exonuc"/>
</dbReference>
<feature type="region of interest" description="Disordered" evidence="13">
    <location>
        <begin position="110"/>
        <end position="148"/>
    </location>
</feature>
<dbReference type="EMBL" id="CAXKWB010012167">
    <property type="protein sequence ID" value="CAL4103579.1"/>
    <property type="molecule type" value="Genomic_DNA"/>
</dbReference>
<dbReference type="EC" id="2.7.7.7" evidence="12"/>
<dbReference type="Gene3D" id="3.30.420.10">
    <property type="entry name" value="Ribonuclease H-like superfamily/Ribonuclease H"/>
    <property type="match status" value="1"/>
</dbReference>
<evidence type="ECO:0000256" key="11">
    <source>
        <dbReference type="ARBA" id="ARBA00023242"/>
    </source>
</evidence>
<sequence>MSDIDDNVVPSQPGTPMGRPRIFPSSPKATERHNFGSVLLILIDLLNSKHDRCSVAEMEDVYEEVDEREYSKRRQDKLQDDWIVDDDGCGYVEDGREIFESDDEDIFVGKKEKVKHSKSSSGSSKKASGNIKNLLINMPSKKKKSEKDVGLDDDALLGDILQDLNQEAEPMKLKKPSFLKKKVLNKPLPLPNSGSVNPFSTKLSTTPVRIKESPKVLKPRSISSENIADVPDSPKAKRSLDIKEENKEDKNVEEFDTMDMIDGFDDFDNDMEDIENMESSIVKEEVKKEVKQESKIEVKLDNRGFTLSNQKMEDSSVSTGWDNIKGSINEGVKDVQVDSSQLPLTTLEDGSQVLRMYWLDAYEDYYKQPGVVYLFGKVWIESAKSYVSCCLQVKNIEKRVFLLPRQKKYNLKTKEESEEPVKMMEVYQEFNDVIAKKFKILQFKSKMSTKRYAFEKFEIPAEAEYLEVRYSPEYPSLPSDVCGETFSHVFGSNTSSLEMFLLDRKIKGPSWIEIHLPQLPSPPVSWCKVEAVALNPSHVTPISGIAIPPVVVMAIGLRTTINPKTHQNEIAMVSSLVHSEFSLDKSAPNPPFQQHFCTLTHPGDVPWPWDFAKELPHYTSTKIEKMDTERALLGFLLAKIHKIDPDLVVGHDILGFDLSVLLHRINHNKIPHWSRLGRLKRTQMMKLTGKGYAEKMAMCGRLVCDIKISAKELIRAKSYDLGPLVGQVLREPESQRRDLDIEEVKKMYDSSKSLLQLVTMTMQDTSYILRILCELNALPLALQITNIAGNVMSRTLLGGRSERNEFLLLHAFTEKNFIPPDKQYAKANIKVTVDGEDEADSGGKKAGKGKRKAAYAGGLVLEPKKGFYDKYILLMDFNSLYPSIIQEYNICFTTMERIEKINEDEDSLPSLPEADQDAGVLPTEIRKLVESRKQVKQLMKQANLSNDLKLQYDIRQKALKLTANSMYGCLGFQHSRFYAKHLAALVTSKGREILLHTRDLVQKLNFDVIYGDTDSIMINTNCTDFELVFTLGQKIKSEVNKLYKLLELDVDGVYKYMLLLKKKKYAALTVSRLPNGKIITEQELKGLDIVRRDWSQLASDAGRHILQQILSDQNQDDRIANIHSHLEELKSKLHEGKFGLDILAITKQLTKNPEDYPDKKSLPHVQVALRINSRGGKKLRNGDTVEYVICDDGSNLSATQRAYHVDELKNNSNLTVDKNYYLSHQVHPVISRLCDPIEGTDSARIAECLGLDPSGYRVSKYGQNNEEDDEFAGTQISDEERYRMCERFQFKCPSQTCDTLITMDSAFRGVGTSVVVSLDTCPNPACKFEIYSKTGTILNKLRQDIRRHISAYYSGWLMCEDPGCNNRTRRIPLRFSRGYPICNLCERGVLFREYTESQLYKQLCFYDYIFDFHKACLKQKDNERIRNDNWRKAYNILHNEVQKHLNLNAYSEVNLTRLFGALFQSG</sequence>
<keyword evidence="5 12" id="KW-0235">DNA replication</keyword>
<evidence type="ECO:0000256" key="2">
    <source>
        <dbReference type="ARBA" id="ARBA00005755"/>
    </source>
</evidence>
<dbReference type="GO" id="GO:0003697">
    <property type="term" value="F:single-stranded DNA binding"/>
    <property type="evidence" value="ECO:0007669"/>
    <property type="project" value="TreeGrafter"/>
</dbReference>
<dbReference type="NCBIfam" id="TIGR00592">
    <property type="entry name" value="pol2"/>
    <property type="match status" value="1"/>
</dbReference>
<dbReference type="FunFam" id="1.10.3200.20:FF:000001">
    <property type="entry name" value="DNA polymerase"/>
    <property type="match status" value="1"/>
</dbReference>
<dbReference type="InterPro" id="IPR023211">
    <property type="entry name" value="DNA_pol_palm_dom_sf"/>
</dbReference>
<dbReference type="GO" id="GO:0000166">
    <property type="term" value="F:nucleotide binding"/>
    <property type="evidence" value="ECO:0007669"/>
    <property type="project" value="InterPro"/>
</dbReference>
<evidence type="ECO:0000256" key="10">
    <source>
        <dbReference type="ARBA" id="ARBA00023125"/>
    </source>
</evidence>
<evidence type="ECO:0000256" key="6">
    <source>
        <dbReference type="ARBA" id="ARBA00022723"/>
    </source>
</evidence>
<dbReference type="Pfam" id="PF08996">
    <property type="entry name" value="zf-DNA_Pol"/>
    <property type="match status" value="1"/>
</dbReference>
<dbReference type="InterPro" id="IPR038256">
    <property type="entry name" value="Pol_alpha_znc_sf"/>
</dbReference>
<dbReference type="SUPFAM" id="SSF53098">
    <property type="entry name" value="Ribonuclease H-like"/>
    <property type="match status" value="1"/>
</dbReference>
<evidence type="ECO:0000256" key="9">
    <source>
        <dbReference type="ARBA" id="ARBA00022932"/>
    </source>
</evidence>
<dbReference type="CDD" id="cd05776">
    <property type="entry name" value="DNA_polB_alpha_exo"/>
    <property type="match status" value="1"/>
</dbReference>
<organism evidence="18 19">
    <name type="scientific">Meganyctiphanes norvegica</name>
    <name type="common">Northern krill</name>
    <name type="synonym">Thysanopoda norvegica</name>
    <dbReference type="NCBI Taxonomy" id="48144"/>
    <lineage>
        <taxon>Eukaryota</taxon>
        <taxon>Metazoa</taxon>
        <taxon>Ecdysozoa</taxon>
        <taxon>Arthropoda</taxon>
        <taxon>Crustacea</taxon>
        <taxon>Multicrustacea</taxon>
        <taxon>Malacostraca</taxon>
        <taxon>Eumalacostraca</taxon>
        <taxon>Eucarida</taxon>
        <taxon>Euphausiacea</taxon>
        <taxon>Euphausiidae</taxon>
        <taxon>Meganyctiphanes</taxon>
    </lineage>
</organism>
<dbReference type="InterPro" id="IPR045846">
    <property type="entry name" value="POLBc_alpha"/>
</dbReference>
<keyword evidence="8" id="KW-0862">Zinc</keyword>
<feature type="domain" description="Zinc finger DNA-directed DNA polymerase family B alpha" evidence="16">
    <location>
        <begin position="1274"/>
        <end position="1459"/>
    </location>
</feature>
<keyword evidence="9 12" id="KW-0239">DNA-directed DNA polymerase</keyword>
<evidence type="ECO:0000256" key="1">
    <source>
        <dbReference type="ARBA" id="ARBA00004123"/>
    </source>
</evidence>
<evidence type="ECO:0000313" key="18">
    <source>
        <dbReference type="EMBL" id="CAL4103579.1"/>
    </source>
</evidence>
<dbReference type="CDD" id="cd05532">
    <property type="entry name" value="POLBc_alpha"/>
    <property type="match status" value="1"/>
</dbReference>
<comment type="similarity">
    <text evidence="2 12">Belongs to the DNA polymerase type-B family.</text>
</comment>
<dbReference type="SMART" id="SM00486">
    <property type="entry name" value="POLBc"/>
    <property type="match status" value="1"/>
</dbReference>
<accession>A0AAV2QVX3</accession>
<evidence type="ECO:0000259" key="17">
    <source>
        <dbReference type="Pfam" id="PF12254"/>
    </source>
</evidence>
<dbReference type="GO" id="GO:0006272">
    <property type="term" value="P:leading strand elongation"/>
    <property type="evidence" value="ECO:0007669"/>
    <property type="project" value="TreeGrafter"/>
</dbReference>
<feature type="non-terminal residue" evidence="18">
    <location>
        <position position="1466"/>
    </location>
</feature>
<proteinExistence type="inferred from homology"/>
<dbReference type="PROSITE" id="PS00116">
    <property type="entry name" value="DNA_POLYMERASE_B"/>
    <property type="match status" value="1"/>
</dbReference>
<keyword evidence="19" id="KW-1185">Reference proteome</keyword>
<comment type="subcellular location">
    <subcellularLocation>
        <location evidence="1">Nucleus</location>
    </subcellularLocation>
</comment>
<dbReference type="FunFam" id="1.10.287.690:FF:000003">
    <property type="entry name" value="DNA polymerase"/>
    <property type="match status" value="1"/>
</dbReference>
<dbReference type="GO" id="GO:0008270">
    <property type="term" value="F:zinc ion binding"/>
    <property type="evidence" value="ECO:0007669"/>
    <property type="project" value="UniProtKB-KW"/>
</dbReference>
<dbReference type="Gene3D" id="1.10.3200.20">
    <property type="entry name" value="DNA Polymerase alpha, zinc finger"/>
    <property type="match status" value="1"/>
</dbReference>
<evidence type="ECO:0000259" key="15">
    <source>
        <dbReference type="Pfam" id="PF03104"/>
    </source>
</evidence>
<dbReference type="GO" id="GO:0005658">
    <property type="term" value="C:alpha DNA polymerase:primase complex"/>
    <property type="evidence" value="ECO:0007669"/>
    <property type="project" value="TreeGrafter"/>
</dbReference>
<keyword evidence="10 12" id="KW-0238">DNA-binding</keyword>
<name>A0AAV2QVX3_MEGNR</name>
<evidence type="ECO:0000259" key="14">
    <source>
        <dbReference type="Pfam" id="PF00136"/>
    </source>
</evidence>
<dbReference type="Pfam" id="PF00136">
    <property type="entry name" value="DNA_pol_B"/>
    <property type="match status" value="1"/>
</dbReference>
<dbReference type="InterPro" id="IPR042087">
    <property type="entry name" value="DNA_pol_B_thumb"/>
</dbReference>
<dbReference type="GO" id="GO:0003682">
    <property type="term" value="F:chromatin binding"/>
    <property type="evidence" value="ECO:0007669"/>
    <property type="project" value="TreeGrafter"/>
</dbReference>
<dbReference type="SUPFAM" id="SSF56672">
    <property type="entry name" value="DNA/RNA polymerases"/>
    <property type="match status" value="1"/>
</dbReference>
<evidence type="ECO:0000256" key="3">
    <source>
        <dbReference type="ARBA" id="ARBA00022679"/>
    </source>
</evidence>